<reference evidence="4" key="5">
    <citation type="submission" date="2015-04" db="UniProtKB">
        <authorList>
            <consortium name="EnsemblPlants"/>
        </authorList>
    </citation>
    <scope>IDENTIFICATION</scope>
    <source>
        <strain evidence="4">cv. Jemalong A17</strain>
    </source>
</reference>
<reference evidence="2 5" key="4">
    <citation type="journal article" date="2014" name="BMC Genomics">
        <title>An improved genome release (version Mt4.0) for the model legume Medicago truncatula.</title>
        <authorList>
            <person name="Tang H."/>
            <person name="Krishnakumar V."/>
            <person name="Bidwell S."/>
            <person name="Rosen B."/>
            <person name="Chan A."/>
            <person name="Zhou S."/>
            <person name="Gentzbittel L."/>
            <person name="Childs K.L."/>
            <person name="Yandell M."/>
            <person name="Gundlach H."/>
            <person name="Mayer K.F."/>
            <person name="Schwartz D.C."/>
            <person name="Town C.D."/>
        </authorList>
    </citation>
    <scope>GENOME REANNOTATION</scope>
    <source>
        <strain evidence="4 5">cv. Jemalong A17</strain>
    </source>
</reference>
<accession>A2Q1F4</accession>
<organism evidence="1">
    <name type="scientific">Medicago truncatula</name>
    <name type="common">Barrel medic</name>
    <name type="synonym">Medicago tribuloides</name>
    <dbReference type="NCBI Taxonomy" id="3880"/>
    <lineage>
        <taxon>Eukaryota</taxon>
        <taxon>Viridiplantae</taxon>
        <taxon>Streptophyta</taxon>
        <taxon>Embryophyta</taxon>
        <taxon>Tracheophyta</taxon>
        <taxon>Spermatophyta</taxon>
        <taxon>Magnoliopsida</taxon>
        <taxon>eudicotyledons</taxon>
        <taxon>Gunneridae</taxon>
        <taxon>Pentapetalae</taxon>
        <taxon>rosids</taxon>
        <taxon>fabids</taxon>
        <taxon>Fabales</taxon>
        <taxon>Fabaceae</taxon>
        <taxon>Papilionoideae</taxon>
        <taxon>50 kb inversion clade</taxon>
        <taxon>NPAAA clade</taxon>
        <taxon>Hologalegina</taxon>
        <taxon>IRL clade</taxon>
        <taxon>Trifolieae</taxon>
        <taxon>Medicago</taxon>
    </lineage>
</organism>
<dbReference type="EnsemblPlants" id="AES66762">
    <property type="protein sequence ID" value="AES66762"/>
    <property type="gene ID" value="MTR_2g081330"/>
</dbReference>
<proteinExistence type="predicted"/>
<reference evidence="2 5" key="3">
    <citation type="journal article" date="2011" name="Nature">
        <title>The Medicago genome provides insight into the evolution of rhizobial symbioses.</title>
        <authorList>
            <person name="Young N.D."/>
            <person name="Debelle F."/>
            <person name="Oldroyd G.E."/>
            <person name="Geurts R."/>
            <person name="Cannon S.B."/>
            <person name="Udvardi M.K."/>
            <person name="Benedito V.A."/>
            <person name="Mayer K.F."/>
            <person name="Gouzy J."/>
            <person name="Schoof H."/>
            <person name="Van de Peer Y."/>
            <person name="Proost S."/>
            <person name="Cook D.R."/>
            <person name="Meyers B.C."/>
            <person name="Spannagl M."/>
            <person name="Cheung F."/>
            <person name="De Mita S."/>
            <person name="Krishnakumar V."/>
            <person name="Gundlach H."/>
            <person name="Zhou S."/>
            <person name="Mudge J."/>
            <person name="Bharti A.K."/>
            <person name="Murray J.D."/>
            <person name="Naoumkina M.A."/>
            <person name="Rosen B."/>
            <person name="Silverstein K.A."/>
            <person name="Tang H."/>
            <person name="Rombauts S."/>
            <person name="Zhao P.X."/>
            <person name="Zhou P."/>
            <person name="Barbe V."/>
            <person name="Bardou P."/>
            <person name="Bechner M."/>
            <person name="Bellec A."/>
            <person name="Berger A."/>
            <person name="Berges H."/>
            <person name="Bidwell S."/>
            <person name="Bisseling T."/>
            <person name="Choisne N."/>
            <person name="Couloux A."/>
            <person name="Denny R."/>
            <person name="Deshpande S."/>
            <person name="Dai X."/>
            <person name="Doyle J.J."/>
            <person name="Dudez A.M."/>
            <person name="Farmer A.D."/>
            <person name="Fouteau S."/>
            <person name="Franken C."/>
            <person name="Gibelin C."/>
            <person name="Gish J."/>
            <person name="Goldstein S."/>
            <person name="Gonzalez A.J."/>
            <person name="Green P.J."/>
            <person name="Hallab A."/>
            <person name="Hartog M."/>
            <person name="Hua A."/>
            <person name="Humphray S.J."/>
            <person name="Jeong D.H."/>
            <person name="Jing Y."/>
            <person name="Jocker A."/>
            <person name="Kenton S.M."/>
            <person name="Kim D.J."/>
            <person name="Klee K."/>
            <person name="Lai H."/>
            <person name="Lang C."/>
            <person name="Lin S."/>
            <person name="Macmil S.L."/>
            <person name="Magdelenat G."/>
            <person name="Matthews L."/>
            <person name="McCorrison J."/>
            <person name="Monaghan E.L."/>
            <person name="Mun J.H."/>
            <person name="Najar F.Z."/>
            <person name="Nicholson C."/>
            <person name="Noirot C."/>
            <person name="O'Bleness M."/>
            <person name="Paule C.R."/>
            <person name="Poulain J."/>
            <person name="Prion F."/>
            <person name="Qin B."/>
            <person name="Qu C."/>
            <person name="Retzel E.F."/>
            <person name="Riddle C."/>
            <person name="Sallet E."/>
            <person name="Samain S."/>
            <person name="Samson N."/>
            <person name="Sanders I."/>
            <person name="Saurat O."/>
            <person name="Scarpelli C."/>
            <person name="Schiex T."/>
            <person name="Segurens B."/>
            <person name="Severin A.J."/>
            <person name="Sherrier D.J."/>
            <person name="Shi R."/>
            <person name="Sims S."/>
            <person name="Singer S.R."/>
            <person name="Sinharoy S."/>
            <person name="Sterck L."/>
            <person name="Viollet A."/>
            <person name="Wang B.B."/>
            <person name="Wang K."/>
            <person name="Wang M."/>
            <person name="Wang X."/>
            <person name="Warfsmann J."/>
            <person name="Weissenbach J."/>
            <person name="White D.D."/>
            <person name="White J.D."/>
            <person name="Wiley G.B."/>
            <person name="Wincker P."/>
            <person name="Xing Y."/>
            <person name="Yang L."/>
            <person name="Yao Z."/>
            <person name="Ying F."/>
            <person name="Zhai J."/>
            <person name="Zhou L."/>
            <person name="Zuber A."/>
            <person name="Denarie J."/>
            <person name="Dixon R.A."/>
            <person name="May G.D."/>
            <person name="Schwartz D.C."/>
            <person name="Rogers J."/>
            <person name="Quetier F."/>
            <person name="Town C.D."/>
            <person name="Roe B.A."/>
        </authorList>
    </citation>
    <scope>NUCLEOTIDE SEQUENCE [LARGE SCALE GENOMIC DNA]</scope>
    <source>
        <strain evidence="2">A17</strain>
        <strain evidence="4 5">cv. Jemalong A17</strain>
    </source>
</reference>
<evidence type="ECO:0000313" key="1">
    <source>
        <dbReference type="EMBL" id="ABN05770.1"/>
    </source>
</evidence>
<reference evidence="3" key="7">
    <citation type="journal article" date="2018" name="Nat. Plants">
        <title>Whole-genome landscape of Medicago truncatula symbiotic genes.</title>
        <authorList>
            <person name="Pecrix Y."/>
            <person name="Gamas P."/>
            <person name="Carrere S."/>
        </authorList>
    </citation>
    <scope>NUCLEOTIDE SEQUENCE</scope>
    <source>
        <tissue evidence="3">Leaves</tissue>
    </source>
</reference>
<dbReference type="Gramene" id="rna11390">
    <property type="protein sequence ID" value="RHN75217.1"/>
    <property type="gene ID" value="gene11390"/>
</dbReference>
<dbReference type="EMBL" id="CM001218">
    <property type="protein sequence ID" value="AES66762.1"/>
    <property type="molecule type" value="Genomic_DNA"/>
</dbReference>
<dbReference type="HOGENOM" id="CLU_2691456_0_0_1"/>
<evidence type="ECO:0000313" key="4">
    <source>
        <dbReference type="EnsemblPlants" id="AES66762"/>
    </source>
</evidence>
<evidence type="ECO:0000313" key="2">
    <source>
        <dbReference type="EMBL" id="AES66762.1"/>
    </source>
</evidence>
<keyword evidence="5" id="KW-1185">Reference proteome</keyword>
<dbReference type="AlphaFoldDB" id="A2Q1F4"/>
<reference evidence="1" key="2">
    <citation type="submission" date="2007-03" db="EMBL/GenBank/DDBJ databases">
        <authorList>
            <consortium name="The International Medicago Genome Annotation Group"/>
        </authorList>
    </citation>
    <scope>NUCLEOTIDE SEQUENCE</scope>
</reference>
<dbReference type="Proteomes" id="UP000265566">
    <property type="component" value="Chromosome 2"/>
</dbReference>
<name>A2Q1F4_MEDTR</name>
<dbReference type="EMBL" id="AC148815">
    <property type="protein sequence ID" value="ABN05770.1"/>
    <property type="molecule type" value="Genomic_DNA"/>
</dbReference>
<sequence>MNSSTLNSAFSGLGGYSSLCLSMFQGFLTQPLVDHFSTLELKKELSFERKSTKKKKKTEKKKCKFVNSVEFTRV</sequence>
<gene>
    <name evidence="2" type="ordered locus">MTR_2g081330</name>
    <name evidence="1" type="ORF">MtrDRAFT_AC148815g28v2</name>
    <name evidence="3" type="ORF">MtrunA17_Chr2g0318781</name>
</gene>
<dbReference type="PaxDb" id="3880-AES66762"/>
<reference evidence="6" key="6">
    <citation type="journal article" date="2018" name="Nat. Plants">
        <title>Whole-genome landscape of Medicago truncatula symbiotic genes.</title>
        <authorList>
            <person name="Pecrix Y."/>
            <person name="Staton S.E."/>
            <person name="Sallet E."/>
            <person name="Lelandais-Briere C."/>
            <person name="Moreau S."/>
            <person name="Carrere S."/>
            <person name="Blein T."/>
            <person name="Jardinaud M.F."/>
            <person name="Latrasse D."/>
            <person name="Zouine M."/>
            <person name="Zahm M."/>
            <person name="Kreplak J."/>
            <person name="Mayjonade B."/>
            <person name="Satge C."/>
            <person name="Perez M."/>
            <person name="Cauet S."/>
            <person name="Marande W."/>
            <person name="Chantry-Darmon C."/>
            <person name="Lopez-Roques C."/>
            <person name="Bouchez O."/>
            <person name="Berard A."/>
            <person name="Debelle F."/>
            <person name="Munos S."/>
            <person name="Bendahmane A."/>
            <person name="Berges H."/>
            <person name="Niebel A."/>
            <person name="Buitink J."/>
            <person name="Frugier F."/>
            <person name="Benhamed M."/>
            <person name="Crespi M."/>
            <person name="Gouzy J."/>
            <person name="Gamas P."/>
        </authorList>
    </citation>
    <scope>NUCLEOTIDE SEQUENCE [LARGE SCALE GENOMIC DNA]</scope>
    <source>
        <strain evidence="6">cv. Jemalong A17</strain>
    </source>
</reference>
<evidence type="ECO:0000313" key="3">
    <source>
        <dbReference type="EMBL" id="RHN75217.1"/>
    </source>
</evidence>
<evidence type="ECO:0000313" key="5">
    <source>
        <dbReference type="Proteomes" id="UP000002051"/>
    </source>
</evidence>
<evidence type="ECO:0000313" key="6">
    <source>
        <dbReference type="Proteomes" id="UP000265566"/>
    </source>
</evidence>
<dbReference type="Proteomes" id="UP000002051">
    <property type="component" value="Chromosome 2"/>
</dbReference>
<reference evidence="1" key="1">
    <citation type="submission" date="2004-07" db="EMBL/GenBank/DDBJ databases">
        <authorList>
            <person name="Town C.D."/>
        </authorList>
    </citation>
    <scope>NUCLEOTIDE SEQUENCE</scope>
</reference>
<dbReference type="EMBL" id="PSQE01000002">
    <property type="protein sequence ID" value="RHN75217.1"/>
    <property type="molecule type" value="Genomic_DNA"/>
</dbReference>
<protein>
    <submittedName>
        <fullName evidence="1 4">Uncharacterized protein</fullName>
    </submittedName>
</protein>